<gene>
    <name evidence="2" type="ORF">LC1Nh_0689</name>
</gene>
<dbReference type="AlphaFoldDB" id="A0A5Q0UG34"/>
<organism evidence="2 3">
    <name type="scientific">Candidatus Nanohalobium constans</name>
    <dbReference type="NCBI Taxonomy" id="2565781"/>
    <lineage>
        <taxon>Archaea</taxon>
        <taxon>Candidatus Nanohalarchaeota</taxon>
        <taxon>Candidatus Nanohalobia</taxon>
        <taxon>Candidatus Nanohalobiales</taxon>
        <taxon>Candidatus Nanohalobiaceae</taxon>
        <taxon>Candidatus Nanohalobium</taxon>
    </lineage>
</organism>
<dbReference type="KEGG" id="ncon:LC1Nh_0689"/>
<keyword evidence="1" id="KW-0812">Transmembrane</keyword>
<evidence type="ECO:0008006" key="4">
    <source>
        <dbReference type="Google" id="ProtNLM"/>
    </source>
</evidence>
<keyword evidence="1" id="KW-1133">Transmembrane helix</keyword>
<accession>A0A5Q0UG34</accession>
<proteinExistence type="predicted"/>
<evidence type="ECO:0000313" key="2">
    <source>
        <dbReference type="EMBL" id="QGA80578.1"/>
    </source>
</evidence>
<evidence type="ECO:0000256" key="1">
    <source>
        <dbReference type="SAM" id="Phobius"/>
    </source>
</evidence>
<feature type="transmembrane region" description="Helical" evidence="1">
    <location>
        <begin position="137"/>
        <end position="161"/>
    </location>
</feature>
<dbReference type="EMBL" id="CP040089">
    <property type="protein sequence ID" value="QGA80578.1"/>
    <property type="molecule type" value="Genomic_DNA"/>
</dbReference>
<dbReference type="GeneID" id="42365077"/>
<dbReference type="RefSeq" id="WP_153550319.1">
    <property type="nucleotide sequence ID" value="NZ_CP040089.1"/>
</dbReference>
<feature type="transmembrane region" description="Helical" evidence="1">
    <location>
        <begin position="28"/>
        <end position="48"/>
    </location>
</feature>
<keyword evidence="1" id="KW-0472">Membrane</keyword>
<protein>
    <recommendedName>
        <fullName evidence="4">Yip1 domain-containing protein</fullName>
    </recommendedName>
</protein>
<feature type="transmembrane region" description="Helical" evidence="1">
    <location>
        <begin position="55"/>
        <end position="82"/>
    </location>
</feature>
<keyword evidence="3" id="KW-1185">Reference proteome</keyword>
<sequence length="165" mass="17685">MVEKIIKIPEETIKNSEPGFSEGLKTSATSGLALGLLISLQLLYLDFISMIQIPILATTGVLIGLIGPAMSAVSVHPLIYYFGGRRYEETYKVFAFLTPHSLVGSVPGVNILGLPAVFFLQIKALSEVHQLEWSRAVLAAAVPGIGLTVIGALVFAGVRLYTPFL</sequence>
<reference evidence="3" key="1">
    <citation type="submission" date="2019-05" db="EMBL/GenBank/DDBJ databases">
        <title>Candidatus Nanohalobium constans, a novel model system to study the DPANN nano-sized archaea: genomic and physiological characterization of a nanoarchaeon co-cultured with its chitinotrophic host.</title>
        <authorList>
            <person name="La Cono V."/>
            <person name="Arcadi E."/>
            <person name="Crisafi F."/>
            <person name="Denaro R."/>
            <person name="La Spada G."/>
            <person name="Messina E."/>
            <person name="Smedile F."/>
            <person name="Toshchakov S.V."/>
            <person name="Shevchenko M.A."/>
            <person name="Golyshin P.N."/>
            <person name="Golyshina O.V."/>
            <person name="Ferrer M."/>
            <person name="Rohde M."/>
            <person name="Mushegian A."/>
            <person name="Sorokin D.Y."/>
            <person name="Giuliano L."/>
            <person name="Yakimov M.M."/>
        </authorList>
    </citation>
    <scope>NUCLEOTIDE SEQUENCE [LARGE SCALE GENOMIC DNA]</scope>
    <source>
        <strain evidence="3">LC1Nh</strain>
    </source>
</reference>
<name>A0A5Q0UG34_9ARCH</name>
<feature type="transmembrane region" description="Helical" evidence="1">
    <location>
        <begin position="102"/>
        <end position="125"/>
    </location>
</feature>
<evidence type="ECO:0000313" key="3">
    <source>
        <dbReference type="Proteomes" id="UP000377803"/>
    </source>
</evidence>
<dbReference type="Proteomes" id="UP000377803">
    <property type="component" value="Chromosome"/>
</dbReference>